<dbReference type="CDD" id="cd07962">
    <property type="entry name" value="Anticodon_Ia_Val"/>
    <property type="match status" value="1"/>
</dbReference>
<comment type="caution">
    <text evidence="8">Lacks conserved residue(s) required for the propagation of feature annotation.</text>
</comment>
<dbReference type="AlphaFoldDB" id="A0A857MKM0"/>
<comment type="subcellular location">
    <subcellularLocation>
        <location evidence="8">Cytoplasm</location>
    </subcellularLocation>
</comment>
<dbReference type="PANTHER" id="PTHR11946">
    <property type="entry name" value="VALYL-TRNA SYNTHETASES"/>
    <property type="match status" value="1"/>
</dbReference>
<keyword evidence="1 8" id="KW-0963">Cytoplasm</keyword>
<dbReference type="InterPro" id="IPR014729">
    <property type="entry name" value="Rossmann-like_a/b/a_fold"/>
</dbReference>
<evidence type="ECO:0000256" key="8">
    <source>
        <dbReference type="HAMAP-Rule" id="MF_02004"/>
    </source>
</evidence>
<dbReference type="PRINTS" id="PR00986">
    <property type="entry name" value="TRNASYNTHVAL"/>
</dbReference>
<protein>
    <recommendedName>
        <fullName evidence="8">Valine--tRNA ligase</fullName>
        <ecNumber evidence="8">6.1.1.9</ecNumber>
    </recommendedName>
    <alternativeName>
        <fullName evidence="8">Valyl-tRNA synthetase</fullName>
        <shortName evidence="8">ValRS</shortName>
    </alternativeName>
</protein>
<comment type="similarity">
    <text evidence="8">Belongs to the class-I aminoacyl-tRNA synthetase family. ValS type 1 subfamily.</text>
</comment>
<dbReference type="Gene3D" id="1.10.287.380">
    <property type="entry name" value="Valyl-tRNA synthetase, C-terminal domain"/>
    <property type="match status" value="1"/>
</dbReference>
<keyword evidence="8" id="KW-0175">Coiled coil</keyword>
<comment type="catalytic activity">
    <reaction evidence="7 8">
        <text>tRNA(Val) + L-valine + ATP = L-valyl-tRNA(Val) + AMP + diphosphate</text>
        <dbReference type="Rhea" id="RHEA:10704"/>
        <dbReference type="Rhea" id="RHEA-COMP:9672"/>
        <dbReference type="Rhea" id="RHEA-COMP:9708"/>
        <dbReference type="ChEBI" id="CHEBI:30616"/>
        <dbReference type="ChEBI" id="CHEBI:33019"/>
        <dbReference type="ChEBI" id="CHEBI:57762"/>
        <dbReference type="ChEBI" id="CHEBI:78442"/>
        <dbReference type="ChEBI" id="CHEBI:78537"/>
        <dbReference type="ChEBI" id="CHEBI:456215"/>
        <dbReference type="EC" id="6.1.1.9"/>
    </reaction>
</comment>
<dbReference type="Gene3D" id="3.90.740.10">
    <property type="entry name" value="Valyl/Leucyl/Isoleucyl-tRNA synthetase, editing domain"/>
    <property type="match status" value="2"/>
</dbReference>
<dbReference type="Proteomes" id="UP001059824">
    <property type="component" value="Chromosome"/>
</dbReference>
<evidence type="ECO:0000256" key="3">
    <source>
        <dbReference type="ARBA" id="ARBA00022741"/>
    </source>
</evidence>
<dbReference type="InterPro" id="IPR013155">
    <property type="entry name" value="M/V/L/I-tRNA-synth_anticd-bd"/>
</dbReference>
<evidence type="ECO:0000256" key="6">
    <source>
        <dbReference type="ARBA" id="ARBA00023146"/>
    </source>
</evidence>
<dbReference type="Gene3D" id="3.40.50.620">
    <property type="entry name" value="HUPs"/>
    <property type="match status" value="2"/>
</dbReference>
<dbReference type="GO" id="GO:0005524">
    <property type="term" value="F:ATP binding"/>
    <property type="evidence" value="ECO:0007669"/>
    <property type="project" value="UniProtKB-UniRule"/>
</dbReference>
<proteinExistence type="inferred from homology"/>
<dbReference type="InterPro" id="IPR010978">
    <property type="entry name" value="tRNA-bd_arm"/>
</dbReference>
<evidence type="ECO:0000259" key="10">
    <source>
        <dbReference type="Pfam" id="PF08264"/>
    </source>
</evidence>
<dbReference type="PROSITE" id="PS00178">
    <property type="entry name" value="AA_TRNA_LIGASE_I"/>
    <property type="match status" value="1"/>
</dbReference>
<dbReference type="InterPro" id="IPR009008">
    <property type="entry name" value="Val/Leu/Ile-tRNA-synth_edit"/>
</dbReference>
<comment type="domain">
    <text evidence="8">The C-terminal coiled-coil domain is crucial for aminoacylation activity.</text>
</comment>
<feature type="domain" description="Valyl-tRNA synthetase tRNA-binding arm" evidence="11">
    <location>
        <begin position="790"/>
        <end position="834"/>
    </location>
</feature>
<dbReference type="NCBIfam" id="NF004349">
    <property type="entry name" value="PRK05729.1"/>
    <property type="match status" value="1"/>
</dbReference>
<keyword evidence="2 8" id="KW-0436">Ligase</keyword>
<dbReference type="Pfam" id="PF00133">
    <property type="entry name" value="tRNA-synt_1"/>
    <property type="match status" value="1"/>
</dbReference>
<evidence type="ECO:0000256" key="1">
    <source>
        <dbReference type="ARBA" id="ARBA00022490"/>
    </source>
</evidence>
<evidence type="ECO:0000256" key="7">
    <source>
        <dbReference type="ARBA" id="ARBA00047552"/>
    </source>
</evidence>
<dbReference type="EMBL" id="CP045921">
    <property type="protein sequence ID" value="QHN42295.1"/>
    <property type="molecule type" value="Genomic_DNA"/>
</dbReference>
<evidence type="ECO:0000256" key="5">
    <source>
        <dbReference type="ARBA" id="ARBA00022917"/>
    </source>
</evidence>
<dbReference type="InterPro" id="IPR019499">
    <property type="entry name" value="Val-tRNA_synth_tRNA-bd"/>
</dbReference>
<keyword evidence="13" id="KW-1185">Reference proteome</keyword>
<reference evidence="12" key="1">
    <citation type="journal article" date="2021" name="Nat. Microbiol.">
        <title>Cocultivation of an ultrasmall environmental parasitic bacterium with lytic ability against bacteria associated with wastewater foams.</title>
        <authorList>
            <person name="Batinovic S."/>
            <person name="Rose J.J.A."/>
            <person name="Ratcliffe J."/>
            <person name="Seviour R.J."/>
            <person name="Petrovski S."/>
        </authorList>
    </citation>
    <scope>NUCLEOTIDE SEQUENCE</scope>
    <source>
        <strain evidence="12">JR1</strain>
    </source>
</reference>
<dbReference type="GO" id="GO:0004832">
    <property type="term" value="F:valine-tRNA ligase activity"/>
    <property type="evidence" value="ECO:0007669"/>
    <property type="project" value="UniProtKB-UniRule"/>
</dbReference>
<comment type="subunit">
    <text evidence="8">Monomer.</text>
</comment>
<evidence type="ECO:0000313" key="13">
    <source>
        <dbReference type="Proteomes" id="UP001059824"/>
    </source>
</evidence>
<dbReference type="RefSeq" id="WP_260763536.1">
    <property type="nucleotide sequence ID" value="NZ_CP045921.1"/>
</dbReference>
<dbReference type="Pfam" id="PF08264">
    <property type="entry name" value="Anticodon_1"/>
    <property type="match status" value="1"/>
</dbReference>
<feature type="coiled-coil region" evidence="8">
    <location>
        <begin position="789"/>
        <end position="844"/>
    </location>
</feature>
<feature type="binding site" evidence="8">
    <location>
        <position position="524"/>
    </location>
    <ligand>
        <name>ATP</name>
        <dbReference type="ChEBI" id="CHEBI:30616"/>
    </ligand>
</feature>
<gene>
    <name evidence="8" type="primary">valS</name>
    <name evidence="12" type="ORF">GII36_00265</name>
</gene>
<dbReference type="SUPFAM" id="SSF52374">
    <property type="entry name" value="Nucleotidylyl transferase"/>
    <property type="match status" value="1"/>
</dbReference>
<keyword evidence="5 8" id="KW-0648">Protein biosynthesis</keyword>
<dbReference type="GO" id="GO:0006438">
    <property type="term" value="P:valyl-tRNA aminoacylation"/>
    <property type="evidence" value="ECO:0007669"/>
    <property type="project" value="UniProtKB-UniRule"/>
</dbReference>
<name>A0A857MKM0_9BACT</name>
<evidence type="ECO:0000259" key="9">
    <source>
        <dbReference type="Pfam" id="PF00133"/>
    </source>
</evidence>
<organism evidence="12 13">
    <name type="scientific">Candidatus Mycosynbacter amalyticus</name>
    <dbReference type="NCBI Taxonomy" id="2665156"/>
    <lineage>
        <taxon>Bacteria</taxon>
        <taxon>Candidatus Saccharimonadota</taxon>
        <taxon>Candidatus Saccharimonadota incertae sedis</taxon>
        <taxon>Candidatus Mycosynbacter</taxon>
    </lineage>
</organism>
<dbReference type="InterPro" id="IPR009080">
    <property type="entry name" value="tRNAsynth_Ia_anticodon-bd"/>
</dbReference>
<dbReference type="FunFam" id="3.90.740.10:FF:000005">
    <property type="entry name" value="Valine--tRNA ligase, mitochondrial"/>
    <property type="match status" value="1"/>
</dbReference>
<dbReference type="NCBIfam" id="TIGR00422">
    <property type="entry name" value="valS"/>
    <property type="match status" value="1"/>
</dbReference>
<dbReference type="GO" id="GO:0005829">
    <property type="term" value="C:cytosol"/>
    <property type="evidence" value="ECO:0007669"/>
    <property type="project" value="TreeGrafter"/>
</dbReference>
<feature type="short sequence motif" description="'KMSKS' region" evidence="8">
    <location>
        <begin position="521"/>
        <end position="525"/>
    </location>
</feature>
<dbReference type="InterPro" id="IPR001412">
    <property type="entry name" value="aa-tRNA-synth_I_CS"/>
</dbReference>
<dbReference type="EC" id="6.1.1.9" evidence="8"/>
<accession>A0A857MKM0</accession>
<dbReference type="GO" id="GO:0002161">
    <property type="term" value="F:aminoacyl-tRNA deacylase activity"/>
    <property type="evidence" value="ECO:0007669"/>
    <property type="project" value="InterPro"/>
</dbReference>
<dbReference type="InterPro" id="IPR033705">
    <property type="entry name" value="Anticodon_Ia_Val"/>
</dbReference>
<dbReference type="PANTHER" id="PTHR11946:SF93">
    <property type="entry name" value="VALINE--TRNA LIGASE, CHLOROPLASTIC_MITOCHONDRIAL 2"/>
    <property type="match status" value="1"/>
</dbReference>
<dbReference type="KEGG" id="mama:GII36_00265"/>
<dbReference type="Pfam" id="PF10458">
    <property type="entry name" value="Val_tRNA-synt_C"/>
    <property type="match status" value="1"/>
</dbReference>
<feature type="domain" description="Methionyl/Valyl/Leucyl/Isoleucyl-tRNA synthetase anticodon-binding" evidence="10">
    <location>
        <begin position="602"/>
        <end position="722"/>
    </location>
</feature>
<dbReference type="SUPFAM" id="SSF47323">
    <property type="entry name" value="Anticodon-binding domain of a subclass of class I aminoacyl-tRNA synthetases"/>
    <property type="match status" value="1"/>
</dbReference>
<feature type="domain" description="Aminoacyl-tRNA synthetase class Ia" evidence="9">
    <location>
        <begin position="16"/>
        <end position="554"/>
    </location>
</feature>
<dbReference type="SUPFAM" id="SSF50677">
    <property type="entry name" value="ValRS/IleRS/LeuRS editing domain"/>
    <property type="match status" value="1"/>
</dbReference>
<keyword evidence="4 8" id="KW-0067">ATP-binding</keyword>
<keyword evidence="3 8" id="KW-0547">Nucleotide-binding</keyword>
<dbReference type="SUPFAM" id="SSF46589">
    <property type="entry name" value="tRNA-binding arm"/>
    <property type="match status" value="1"/>
</dbReference>
<dbReference type="HAMAP" id="MF_02004">
    <property type="entry name" value="Val_tRNA_synth_type1"/>
    <property type="match status" value="1"/>
</dbReference>
<evidence type="ECO:0000256" key="2">
    <source>
        <dbReference type="ARBA" id="ARBA00022598"/>
    </source>
</evidence>
<dbReference type="InterPro" id="IPR002303">
    <property type="entry name" value="Valyl-tRNA_ligase"/>
</dbReference>
<evidence type="ECO:0000256" key="4">
    <source>
        <dbReference type="ARBA" id="ARBA00022840"/>
    </source>
</evidence>
<evidence type="ECO:0000313" key="12">
    <source>
        <dbReference type="EMBL" id="QHN42295.1"/>
    </source>
</evidence>
<dbReference type="Gene3D" id="1.10.730.10">
    <property type="entry name" value="Isoleucyl-tRNA Synthetase, Domain 1"/>
    <property type="match status" value="1"/>
</dbReference>
<sequence length="849" mass="96443">MQLAKTYEPDQYEPNIYAMWETSGAFSPRGTGEPYSIVMPPPNANGNLHVGHALMVEVEDILIRYHRMKGYDTVYLPGADHAGFETWVVYERILREKGQSRFDFSREQLYSQVWNFVDEQRGNMELQLRALGASADWSNLTFTLDKKVIDTVYKTFKKMWDEGLIYRGERIVNYSTKYQTSYADIEVDHKTEKGTLWKIAYPLIDKVGELVVATTRPETLLGDTAVAVHPDDERYKHLIGSKVQLPLTDREIPVIADDYVDPAYGTGVVKITPAHDPNDFEMGNRHDLERIQVIGFDGKMTAAAGNYAGLEVDEARKRVLAALEAQELRRGEETIEHSVGYDYKSGLPIQPLIKEQWFVNVKPLVEKAVTTIEAGEITFYPETRKSAVLQYYKNLKDWNISRQIPWGIPIPAFVNINDPEDWIFDERVEEKEIVVNGTTYTREEDTFDTWFSSGQWPFITTDYLDGGELAKYYPTSVLETGHDILYQWVARMIMLGLYATDKVPFRDVYLHGLVLDEHGQKMSKSKGNVVNPMETLAKYGSDALRLGLISSRGAGQNQAFSTSKVLAGRNFCNKLWNISRFILDRLGEDYTPGAPAPKSLADHWIVAELLQASTEIDQQIAGYRFADAGETVYHTIWDSVADWYVEASKADTNPDLLAWVLETSLRIAHPFAPFVTETVWQTLPWTDSVLILEHWPEAIDHDEIAAGEFTRVQALVSEARYVMSELPGNKRYPLLFQQDTLVEENAALIKQLSRVSDVAHVDQARGLRLASSGREAWLDIDADTLYEHQTNLEVRLAETRQKAAALEARLANENYVAKAPAHLVEETKHEIEATAILIVRLQEELDVLR</sequence>
<keyword evidence="6 8" id="KW-0030">Aminoacyl-tRNA synthetase</keyword>
<comment type="function">
    <text evidence="8">Catalyzes the attachment of valine to tRNA(Val). As ValRS can inadvertently accommodate and process structurally similar amino acids such as threonine, to avoid such errors, it has a 'posttransfer' editing activity that hydrolyzes mischarged Thr-tRNA(Val) in a tRNA-dependent manner.</text>
</comment>
<dbReference type="InterPro" id="IPR002300">
    <property type="entry name" value="aa-tRNA-synth_Ia"/>
</dbReference>
<dbReference type="InterPro" id="IPR037118">
    <property type="entry name" value="Val-tRNA_synth_C_sf"/>
</dbReference>
<evidence type="ECO:0000259" key="11">
    <source>
        <dbReference type="Pfam" id="PF10458"/>
    </source>
</evidence>
<comment type="domain">
    <text evidence="8">ValRS has two distinct active sites: one for aminoacylation and one for editing. The misactivated threonine is translocated from the active site to the editing site.</text>
</comment>